<sequence length="136" mass="14777">MVGDQHSCGVWRKSARSGAQSNCVEARFDGTVVWLHNSNNPSPQGPTITITPEDWLAFLDHVHAGDLAPQRLGTPALFAGRLLIGFDGEHVTIQDSDTPPTSTVTYTLGEWHAFLDGVTHDDEFTLPWLLSTPANA</sequence>
<proteinExistence type="predicted"/>
<feature type="domain" description="DUF397" evidence="1">
    <location>
        <begin position="10"/>
        <end position="62"/>
    </location>
</feature>
<dbReference type="InterPro" id="IPR007278">
    <property type="entry name" value="DUF397"/>
</dbReference>
<comment type="caution">
    <text evidence="2">The sequence shown here is derived from an EMBL/GenBank/DDBJ whole genome shotgun (WGS) entry which is preliminary data.</text>
</comment>
<gene>
    <name evidence="2" type="ORF">ACFQVD_16105</name>
</gene>
<reference evidence="3" key="1">
    <citation type="journal article" date="2019" name="Int. J. Syst. Evol. Microbiol.">
        <title>The Global Catalogue of Microorganisms (GCM) 10K type strain sequencing project: providing services to taxonomists for standard genome sequencing and annotation.</title>
        <authorList>
            <consortium name="The Broad Institute Genomics Platform"/>
            <consortium name="The Broad Institute Genome Sequencing Center for Infectious Disease"/>
            <person name="Wu L."/>
            <person name="Ma J."/>
        </authorList>
    </citation>
    <scope>NUCLEOTIDE SEQUENCE [LARGE SCALE GENOMIC DNA]</scope>
    <source>
        <strain evidence="3">JCM 10083</strain>
    </source>
</reference>
<dbReference type="EMBL" id="JBHTEE010000001">
    <property type="protein sequence ID" value="MFC7601616.1"/>
    <property type="molecule type" value="Genomic_DNA"/>
</dbReference>
<protein>
    <submittedName>
        <fullName evidence="2">DUF397 domain-containing protein</fullName>
    </submittedName>
</protein>
<dbReference type="Pfam" id="PF04149">
    <property type="entry name" value="DUF397"/>
    <property type="match status" value="1"/>
</dbReference>
<evidence type="ECO:0000313" key="3">
    <source>
        <dbReference type="Proteomes" id="UP001596514"/>
    </source>
</evidence>
<accession>A0ABW2T0D8</accession>
<organism evidence="2 3">
    <name type="scientific">Streptosporangium amethystogenes subsp. fukuiense</name>
    <dbReference type="NCBI Taxonomy" id="698418"/>
    <lineage>
        <taxon>Bacteria</taxon>
        <taxon>Bacillati</taxon>
        <taxon>Actinomycetota</taxon>
        <taxon>Actinomycetes</taxon>
        <taxon>Streptosporangiales</taxon>
        <taxon>Streptosporangiaceae</taxon>
        <taxon>Streptosporangium</taxon>
    </lineage>
</organism>
<evidence type="ECO:0000259" key="1">
    <source>
        <dbReference type="Pfam" id="PF04149"/>
    </source>
</evidence>
<name>A0ABW2T0D8_9ACTN</name>
<dbReference type="RefSeq" id="WP_343968883.1">
    <property type="nucleotide sequence ID" value="NZ_BAAAGK010000067.1"/>
</dbReference>
<dbReference type="Proteomes" id="UP001596514">
    <property type="component" value="Unassembled WGS sequence"/>
</dbReference>
<keyword evidence="3" id="KW-1185">Reference proteome</keyword>
<evidence type="ECO:0000313" key="2">
    <source>
        <dbReference type="EMBL" id="MFC7601616.1"/>
    </source>
</evidence>